<evidence type="ECO:0000313" key="7">
    <source>
        <dbReference type="Proteomes" id="UP001497512"/>
    </source>
</evidence>
<feature type="compositionally biased region" description="Basic and acidic residues" evidence="4">
    <location>
        <begin position="43"/>
        <end position="53"/>
    </location>
</feature>
<dbReference type="PROSITE" id="PS50222">
    <property type="entry name" value="EF_HAND_2"/>
    <property type="match status" value="4"/>
</dbReference>
<keyword evidence="3" id="KW-0106">Calcium</keyword>
<dbReference type="Pfam" id="PF13499">
    <property type="entry name" value="EF-hand_7"/>
    <property type="match status" value="2"/>
</dbReference>
<feature type="domain" description="EF-hand" evidence="5">
    <location>
        <begin position="238"/>
        <end position="273"/>
    </location>
</feature>
<dbReference type="SMART" id="SM00054">
    <property type="entry name" value="EFh"/>
    <property type="match status" value="4"/>
</dbReference>
<feature type="region of interest" description="Disordered" evidence="4">
    <location>
        <begin position="22"/>
        <end position="127"/>
    </location>
</feature>
<dbReference type="SUPFAM" id="SSF47473">
    <property type="entry name" value="EF-hand"/>
    <property type="match status" value="1"/>
</dbReference>
<dbReference type="InterPro" id="IPR018247">
    <property type="entry name" value="EF_Hand_1_Ca_BS"/>
</dbReference>
<reference evidence="6" key="1">
    <citation type="submission" date="2024-02" db="EMBL/GenBank/DDBJ databases">
        <authorList>
            <consortium name="ELIXIR-Norway"/>
            <consortium name="Elixir Norway"/>
        </authorList>
    </citation>
    <scope>NUCLEOTIDE SEQUENCE</scope>
</reference>
<name>A0ABP0U131_9BRYO</name>
<dbReference type="Gene3D" id="1.10.238.10">
    <property type="entry name" value="EF-hand"/>
    <property type="match status" value="2"/>
</dbReference>
<feature type="domain" description="EF-hand" evidence="5">
    <location>
        <begin position="131"/>
        <end position="166"/>
    </location>
</feature>
<dbReference type="InterPro" id="IPR011992">
    <property type="entry name" value="EF-hand-dom_pair"/>
</dbReference>
<dbReference type="PROSITE" id="PS00018">
    <property type="entry name" value="EF_HAND_1"/>
    <property type="match status" value="4"/>
</dbReference>
<protein>
    <recommendedName>
        <fullName evidence="5">EF-hand domain-containing protein</fullName>
    </recommendedName>
</protein>
<feature type="compositionally biased region" description="Polar residues" evidence="4">
    <location>
        <begin position="99"/>
        <end position="110"/>
    </location>
</feature>
<feature type="domain" description="EF-hand" evidence="5">
    <location>
        <begin position="167"/>
        <end position="202"/>
    </location>
</feature>
<dbReference type="InterPro" id="IPR039647">
    <property type="entry name" value="EF_hand_pair_protein_CML-like"/>
</dbReference>
<dbReference type="CDD" id="cd00051">
    <property type="entry name" value="EFh"/>
    <property type="match status" value="2"/>
</dbReference>
<evidence type="ECO:0000313" key="6">
    <source>
        <dbReference type="EMBL" id="CAK9209654.1"/>
    </source>
</evidence>
<keyword evidence="1" id="KW-0479">Metal-binding</keyword>
<keyword evidence="2" id="KW-0677">Repeat</keyword>
<feature type="region of interest" description="Disordered" evidence="4">
    <location>
        <begin position="199"/>
        <end position="238"/>
    </location>
</feature>
<accession>A0ABP0U131</accession>
<evidence type="ECO:0000259" key="5">
    <source>
        <dbReference type="PROSITE" id="PS50222"/>
    </source>
</evidence>
<keyword evidence="7" id="KW-1185">Reference proteome</keyword>
<organism evidence="6 7">
    <name type="scientific">Sphagnum troendelagicum</name>
    <dbReference type="NCBI Taxonomy" id="128251"/>
    <lineage>
        <taxon>Eukaryota</taxon>
        <taxon>Viridiplantae</taxon>
        <taxon>Streptophyta</taxon>
        <taxon>Embryophyta</taxon>
        <taxon>Bryophyta</taxon>
        <taxon>Sphagnophytina</taxon>
        <taxon>Sphagnopsida</taxon>
        <taxon>Sphagnales</taxon>
        <taxon>Sphagnaceae</taxon>
        <taxon>Sphagnum</taxon>
    </lineage>
</organism>
<evidence type="ECO:0000256" key="2">
    <source>
        <dbReference type="ARBA" id="ARBA00022737"/>
    </source>
</evidence>
<feature type="compositionally biased region" description="Polar residues" evidence="4">
    <location>
        <begin position="199"/>
        <end position="212"/>
    </location>
</feature>
<proteinExistence type="predicted"/>
<evidence type="ECO:0000256" key="1">
    <source>
        <dbReference type="ARBA" id="ARBA00022723"/>
    </source>
</evidence>
<dbReference type="EMBL" id="OZ019909">
    <property type="protein sequence ID" value="CAK9209654.1"/>
    <property type="molecule type" value="Genomic_DNA"/>
</dbReference>
<gene>
    <name evidence="6" type="ORF">CSSPTR1EN2_LOCUS9943</name>
</gene>
<dbReference type="PANTHER" id="PTHR10891">
    <property type="entry name" value="EF-HAND CALCIUM-BINDING DOMAIN CONTAINING PROTEIN"/>
    <property type="match status" value="1"/>
</dbReference>
<evidence type="ECO:0000256" key="3">
    <source>
        <dbReference type="ARBA" id="ARBA00022837"/>
    </source>
</evidence>
<evidence type="ECO:0000256" key="4">
    <source>
        <dbReference type="SAM" id="MobiDB-lite"/>
    </source>
</evidence>
<dbReference type="InterPro" id="IPR002048">
    <property type="entry name" value="EF_hand_dom"/>
</dbReference>
<dbReference type="Proteomes" id="UP001497512">
    <property type="component" value="Chromosome 17"/>
</dbReference>
<sequence length="309" mass="34048">MAVNGRQNSVLRRFVDDGWDYLSSQKPGPHTHKLHPQINPGAVHHDEEKKDIKGCAVRSVDGSSVRSLDHKNQQTPISASDSDSRDHGLATPRIGSTLAGGSSNSNNCEDSGSGSSRIIKKSTHEPRNVAEKDFEIRRVFNTYDEDRDGWISKAELGNCMKKLDLDVSEDAISTMISSADKNGDGRVDFDEFLALQQTPTSASNYSNGNSSTHHGKTQNKNSSSTTSLEYGDDDDPEDNDTLLKETFSIFDKNHDGFISNIELQSILHRLGIRKGSSLKDCQQMIAGIDRNGDGQVDFEEFKELMTDVL</sequence>
<feature type="domain" description="EF-hand" evidence="5">
    <location>
        <begin position="276"/>
        <end position="309"/>
    </location>
</feature>